<protein>
    <submittedName>
        <fullName evidence="2">Surfactin synthetase</fullName>
    </submittedName>
</protein>
<dbReference type="OrthoDB" id="9787658at2"/>
<dbReference type="Gene3D" id="3.40.50.12780">
    <property type="entry name" value="N-terminal domain of ligase-like"/>
    <property type="match status" value="1"/>
</dbReference>
<dbReference type="Gene3D" id="3.30.300.30">
    <property type="match status" value="1"/>
</dbReference>
<dbReference type="AlphaFoldDB" id="A0A1Y0I3R2"/>
<name>A0A1Y0I3R2_9GAMM</name>
<dbReference type="Pfam" id="PF00501">
    <property type="entry name" value="AMP-binding"/>
    <property type="match status" value="1"/>
</dbReference>
<dbReference type="InterPro" id="IPR045851">
    <property type="entry name" value="AMP-bd_C_sf"/>
</dbReference>
<feature type="domain" description="AMP-dependent synthetase/ligase" evidence="1">
    <location>
        <begin position="136"/>
        <end position="289"/>
    </location>
</feature>
<dbReference type="Proteomes" id="UP000196027">
    <property type="component" value="Chromosome"/>
</dbReference>
<dbReference type="PANTHER" id="PTHR45398:SF1">
    <property type="entry name" value="ENZYME, PUTATIVE (JCVI)-RELATED"/>
    <property type="match status" value="1"/>
</dbReference>
<dbReference type="PROSITE" id="PS00455">
    <property type="entry name" value="AMP_BINDING"/>
    <property type="match status" value="1"/>
</dbReference>
<dbReference type="InterPro" id="IPR020845">
    <property type="entry name" value="AMP-binding_CS"/>
</dbReference>
<dbReference type="RefSeq" id="WP_087460255.1">
    <property type="nucleotide sequence ID" value="NZ_CP021425.1"/>
</dbReference>
<keyword evidence="3" id="KW-1185">Reference proteome</keyword>
<dbReference type="PANTHER" id="PTHR45398">
    <property type="match status" value="1"/>
</dbReference>
<proteinExistence type="predicted"/>
<reference evidence="2 3" key="1">
    <citation type="submission" date="2017-05" db="EMBL/GenBank/DDBJ databases">
        <title>Genomic insights into alkan degradation activity of Oleiphilus messinensis.</title>
        <authorList>
            <person name="Kozyavkin S.A."/>
            <person name="Slesarev A.I."/>
            <person name="Golyshin P.N."/>
            <person name="Korzhenkov A."/>
            <person name="Golyshina O.N."/>
            <person name="Toshchakov S.V."/>
        </authorList>
    </citation>
    <scope>NUCLEOTIDE SEQUENCE [LARGE SCALE GENOMIC DNA]</scope>
    <source>
        <strain evidence="2 3">ME102</strain>
    </source>
</reference>
<accession>A0A1Y0I3R2</accession>
<sequence>MINLNSLLKQPTLFFGSSTCVSGKDWAVRLALLTEYFENRNETDWLLFHPDTGWFASYFFALLCAGKRVVLPQNDLPEYIADLRDCYEQAITPDTIDKPGLALPHINLGDIPRVLDTQALLDLLARRLNNIHTGKLLMFTSGSSGKPKAISKRMHQLENEVQVLQKKWPLQNSSILSTVSHQHIYGLLFRLLWPLSLGRPISRETLIYPETLAQHLSTESRVTLVSSPAFLSRLVSDNVLQPYHENLQQLFSSGGPLHYEHAKILSDQLHQYPIEVYGSTETGGIAWRQQTDVNQQVWHRFPAIEIKQQPVNNRLSIRSPFIGPDWYDTDDEISSLTTTTFQLRGRLDRIVKIEEKRINLAELENQLEKLSWVSACRIVALPQKENSTRTILGAAVTLSNNGHAILEQKGRRSLIRTLKAELTRYFEAVTIPRKWRFLTALKTNAQGKYIDSDIIPLFALKEVAAKDSQNLTPKDTQCSTNKVKTP</sequence>
<dbReference type="InterPro" id="IPR000873">
    <property type="entry name" value="AMP-dep_synth/lig_dom"/>
</dbReference>
<organism evidence="2 3">
    <name type="scientific">Oleiphilus messinensis</name>
    <dbReference type="NCBI Taxonomy" id="141451"/>
    <lineage>
        <taxon>Bacteria</taxon>
        <taxon>Pseudomonadati</taxon>
        <taxon>Pseudomonadota</taxon>
        <taxon>Gammaproteobacteria</taxon>
        <taxon>Oceanospirillales</taxon>
        <taxon>Oleiphilaceae</taxon>
        <taxon>Oleiphilus</taxon>
    </lineage>
</organism>
<evidence type="ECO:0000259" key="1">
    <source>
        <dbReference type="Pfam" id="PF00501"/>
    </source>
</evidence>
<evidence type="ECO:0000313" key="2">
    <source>
        <dbReference type="EMBL" id="ARU55117.1"/>
    </source>
</evidence>
<dbReference type="EMBL" id="CP021425">
    <property type="protein sequence ID" value="ARU55117.1"/>
    <property type="molecule type" value="Genomic_DNA"/>
</dbReference>
<evidence type="ECO:0000313" key="3">
    <source>
        <dbReference type="Proteomes" id="UP000196027"/>
    </source>
</evidence>
<gene>
    <name evidence="2" type="ORF">OLMES_1031</name>
</gene>
<dbReference type="KEGG" id="ome:OLMES_1031"/>
<dbReference type="SUPFAM" id="SSF56801">
    <property type="entry name" value="Acetyl-CoA synthetase-like"/>
    <property type="match status" value="1"/>
</dbReference>
<dbReference type="InterPro" id="IPR042099">
    <property type="entry name" value="ANL_N_sf"/>
</dbReference>